<dbReference type="PROSITE" id="PS50943">
    <property type="entry name" value="HTH_CROC1"/>
    <property type="match status" value="1"/>
</dbReference>
<dbReference type="SMART" id="SM00530">
    <property type="entry name" value="HTH_XRE"/>
    <property type="match status" value="1"/>
</dbReference>
<evidence type="ECO:0000313" key="2">
    <source>
        <dbReference type="EMBL" id="MUG45146.1"/>
    </source>
</evidence>
<name>A0A7X2Z1J9_9BACL</name>
<dbReference type="SUPFAM" id="SSF47413">
    <property type="entry name" value="lambda repressor-like DNA-binding domains"/>
    <property type="match status" value="1"/>
</dbReference>
<protein>
    <submittedName>
        <fullName evidence="2">XRE family transcriptional regulator</fullName>
    </submittedName>
</protein>
<comment type="caution">
    <text evidence="2">The sequence shown here is derived from an EMBL/GenBank/DDBJ whole genome shotgun (WGS) entry which is preliminary data.</text>
</comment>
<dbReference type="InterPro" id="IPR010982">
    <property type="entry name" value="Lambda_DNA-bd_dom_sf"/>
</dbReference>
<dbReference type="EMBL" id="WNZW01000002">
    <property type="protein sequence ID" value="MUG45146.1"/>
    <property type="molecule type" value="Genomic_DNA"/>
</dbReference>
<dbReference type="Proteomes" id="UP000447876">
    <property type="component" value="Unassembled WGS sequence"/>
</dbReference>
<evidence type="ECO:0000313" key="3">
    <source>
        <dbReference type="Proteomes" id="UP000447876"/>
    </source>
</evidence>
<dbReference type="AlphaFoldDB" id="A0A7X2Z1J9"/>
<dbReference type="RefSeq" id="WP_196427115.1">
    <property type="nucleotide sequence ID" value="NZ_WNZW01000002.1"/>
</dbReference>
<evidence type="ECO:0000259" key="1">
    <source>
        <dbReference type="PROSITE" id="PS50943"/>
    </source>
</evidence>
<dbReference type="GO" id="GO:0003677">
    <property type="term" value="F:DNA binding"/>
    <property type="evidence" value="ECO:0007669"/>
    <property type="project" value="InterPro"/>
</dbReference>
<dbReference type="InterPro" id="IPR001387">
    <property type="entry name" value="Cro/C1-type_HTH"/>
</dbReference>
<sequence length="455" mass="53560">MTNEPTIRSIIEQELERRGYSLSRFASRSGINRGTLSAILNGNPPKPIAIRQLDLMTEALEQPEGHFYPLYVNECVDSDQPNRRRVKAFLLRCAEVGQTECIQEVLDRIVENLSYIPMIFEIGEELYEKGLREESRLFYNVVIESEKYQHSERLAISHYRLFRLSLGDDAEANLIAATRFELYLYRLPEDYQLDGLLHLANAYLTLQKWVQTEIYSDELRNLAKMVYKNYERAYLQGKAFQFRAERNLVVYYGQGYVLKGIALQFQRRYEEIPEYIAGYADLSWFVGLNESGKEEVEKFKLFAKLNTYNLKVLLGDQSIIPEYIESVKKHPPEILPSLRVIVEASNIHNFFIDDILEQFNIDTGLYDRADNYYRLEVSKDRYLRLFYHLSVYYLRKKEFEEGISKILITLKIAISLKNYNYFMKLIPLFERYRSFATEGQLKEYETLLEGVIKDA</sequence>
<gene>
    <name evidence="2" type="ORF">GNP95_09065</name>
</gene>
<feature type="domain" description="HTH cro/C1-type" evidence="1">
    <location>
        <begin position="11"/>
        <end position="43"/>
    </location>
</feature>
<reference evidence="2 3" key="1">
    <citation type="submission" date="2019-11" db="EMBL/GenBank/DDBJ databases">
        <title>Draft genome sequences of five Paenibacillus species of dairy origin.</title>
        <authorList>
            <person name="Olajide A.M."/>
            <person name="Chen S."/>
            <person name="Lapointe G."/>
        </authorList>
    </citation>
    <scope>NUCLEOTIDE SEQUENCE [LARGE SCALE GENOMIC DNA]</scope>
    <source>
        <strain evidence="2 3">12CR55</strain>
    </source>
</reference>
<organism evidence="2 3">
    <name type="scientific">Paenibacillus woosongensis</name>
    <dbReference type="NCBI Taxonomy" id="307580"/>
    <lineage>
        <taxon>Bacteria</taxon>
        <taxon>Bacillati</taxon>
        <taxon>Bacillota</taxon>
        <taxon>Bacilli</taxon>
        <taxon>Bacillales</taxon>
        <taxon>Paenibacillaceae</taxon>
        <taxon>Paenibacillus</taxon>
    </lineage>
</organism>
<proteinExistence type="predicted"/>
<accession>A0A7X2Z1J9</accession>